<comment type="caution">
    <text evidence="6">The sequence shown here is derived from an EMBL/GenBank/DDBJ whole genome shotgun (WGS) entry which is preliminary data.</text>
</comment>
<dbReference type="PANTHER" id="PTHR47642">
    <property type="entry name" value="ATP-DEPENDENT DNA HELICASE"/>
    <property type="match status" value="1"/>
</dbReference>
<dbReference type="VEuPathDB" id="FungiDB:MAN_10691"/>
<feature type="domain" description="Helitron helicase-like" evidence="5">
    <location>
        <begin position="371"/>
        <end position="426"/>
    </location>
</feature>
<keyword evidence="7" id="KW-1185">Reference proteome</keyword>
<feature type="compositionally biased region" description="Basic and acidic residues" evidence="3">
    <location>
        <begin position="897"/>
        <end position="906"/>
    </location>
</feature>
<reference evidence="6 7" key="1">
    <citation type="journal article" date="2014" name="Proc. Natl. Acad. Sci. U.S.A.">
        <title>Trajectory and genomic determinants of fungal-pathogen speciation and host adaptation.</title>
        <authorList>
            <person name="Hu X."/>
            <person name="Xiao G."/>
            <person name="Zheng P."/>
            <person name="Shang Y."/>
            <person name="Su Y."/>
            <person name="Zhang X."/>
            <person name="Liu X."/>
            <person name="Zhan S."/>
            <person name="St Leger R.J."/>
            <person name="Wang C."/>
        </authorList>
    </citation>
    <scope>NUCLEOTIDE SEQUENCE [LARGE SCALE GENOMIC DNA]</scope>
    <source>
        <strain evidence="6 7">ARSEF 549</strain>
    </source>
</reference>
<feature type="coiled-coil region" evidence="2">
    <location>
        <begin position="318"/>
        <end position="345"/>
    </location>
</feature>
<gene>
    <name evidence="6" type="ORF">MAN_10691</name>
</gene>
<feature type="compositionally biased region" description="Acidic residues" evidence="3">
    <location>
        <begin position="117"/>
        <end position="126"/>
    </location>
</feature>
<dbReference type="Pfam" id="PF05970">
    <property type="entry name" value="PIF1"/>
    <property type="match status" value="1"/>
</dbReference>
<dbReference type="Pfam" id="PF14214">
    <property type="entry name" value="Helitron_like_N"/>
    <property type="match status" value="1"/>
</dbReference>
<evidence type="ECO:0000313" key="7">
    <source>
        <dbReference type="Proteomes" id="UP000031186"/>
    </source>
</evidence>
<sequence>MSDESAARRNDRLLNHYSSQEDEGLSYIHKGVQVDRDASLTEGGISFDTQILDRLERNEPTALDKIRTAQIVPQAEQCVDENEVLSIDEIVASLSREENQSTGGQSPGVRPRRRDEVEEDAEQDEDVCDSVQEINASGMFALDGRPEVTDAEKLRFMCHAMGSNASEREESVGAGHATASARVQLPRHGEPFIQVSRGDDFADAFEPSFFPKAFPTLFPWGVGGSRLEDEQAPGTGAKLGAVCAADAAEHGVASLLASRNMSLRTWADVVLRRHGGRFANHRIFAFLIFNLEVRSRNRRVSLLSVSRQGFPNLERVVHSLSKSRLDAARKELEEKERTSDDGIHELLKSISLRCGGVLDEPRYGFQTGSLSVSDPMSSALFFHREISLFFEHYVKVGQDSVFGRISQYFGAVETNERGALHIHGLLWLHGNARLGTLLKDLCGDGQGAYREQVSRYADSVFAEELDQEASCAMQSQRSVTSNAAALLSDTDRFTAEFDEEANFCAGATQVHTHSPTCVKYSFGRRRSKRTTGRCRFGAPWPAVEKTGFTEDGVLRIRRTHPMVNRWNKAMAVGLRHNHDISFIATQSKAKAIVYYVTNYATKVENPLWKRAAAVSEVFDRRQFKNGRATSGGMSHEEGPEGNRTRQFMMRVANRVFTERPLSQVEVVANLLGYPTEFTGVQTWTFLNVSLLYWHIVKQWHHQQLSNGHEDVGVGNVDESITVEEAGRRLSYVEAYGQRGSLLSPLCLYDYMTLVMVRRRSEKKAIWGEMPFKAGSSFASEWVQVLRRPGMHAVVCLDGFLSLDFDERMDDSCVSRAAVQHPALFVPWEGFLRETTADIDSVWRRCRDSLPGRLQCVVNNAQLLRQSAEDARRDARQWAATSGEGDLSMDVDDNVPMDGRDEGKAAFRSDEIGDAGRLIDLVRSASSAGQITAGSKELADVMQRLSHFQHTALCSQDELRARRLAEGGKRRVGEGLAHLEGVDIPSQAQVRGIKSQQKSASKEVESLVQGTQRRSRKVEECATTSWQRQDVVVGLVEEVETILCPTVGPAVNLEWRASDSFYAEGERICEAFTLNTRQCAALLLICRHLDGIQHVQRESDVDQLCQFIGGEGGTGKSRIIEAIVELFTRRDVEHRLLVTATSGTAAARINGITIHSAFNLSVEQRSASTVSKRLDGVQASGPGLRSVSGQSRMHWQDKQLLIIDEVSMLRARTLFAINEQLQSLRGSPRDFGGIPIVLFGGDFHQFRPVQEISMLLPSTVTSWDDDASFRIEQRHEHDVAHALWKRFSTVVMLNEQVRAAGDPELQGLLTRIRQGSQTQADLDLLNDRCYEEGRRIPWETGITVVTPLYRNRWNLDMEATVAFQRQWQATLRIFLSEHKWVDGRPTEEEAIMMQSQGDDSGIPVPSVFMFVPGMPIVVNKNTLQGLKLVHGASYTAVDVVLDKAYPGHRISADTILHFGPPAAIVLMADSTKTFNFVGMPPGTILLAPLRTRINCERKRPWQQTDCSRKGLPCTAAFACTDYKVQGRTLQRVALELRGTRTTNINGEAVPLACDPCSLYVQLSRCPNIRRHHVIVKGQKKRFYWEHGIGDHGRRKEPT</sequence>
<dbReference type="Gene3D" id="3.40.50.300">
    <property type="entry name" value="P-loop containing nucleotide triphosphate hydrolases"/>
    <property type="match status" value="1"/>
</dbReference>
<proteinExistence type="inferred from homology"/>
<keyword evidence="1 6" id="KW-0347">Helicase</keyword>
<comment type="catalytic activity">
    <reaction evidence="1">
        <text>ATP + H2O = ADP + phosphate + H(+)</text>
        <dbReference type="Rhea" id="RHEA:13065"/>
        <dbReference type="ChEBI" id="CHEBI:15377"/>
        <dbReference type="ChEBI" id="CHEBI:15378"/>
        <dbReference type="ChEBI" id="CHEBI:30616"/>
        <dbReference type="ChEBI" id="CHEBI:43474"/>
        <dbReference type="ChEBI" id="CHEBI:456216"/>
        <dbReference type="EC" id="5.6.2.3"/>
    </reaction>
</comment>
<dbReference type="InterPro" id="IPR027417">
    <property type="entry name" value="P-loop_NTPase"/>
</dbReference>
<dbReference type="GO" id="GO:0043139">
    <property type="term" value="F:5'-3' DNA helicase activity"/>
    <property type="evidence" value="ECO:0007669"/>
    <property type="project" value="UniProtKB-EC"/>
</dbReference>
<dbReference type="EC" id="5.6.2.3" evidence="1"/>
<evidence type="ECO:0000313" key="6">
    <source>
        <dbReference type="EMBL" id="KID59386.1"/>
    </source>
</evidence>
<keyword evidence="1" id="KW-0378">Hydrolase</keyword>
<organism evidence="6 7">
    <name type="scientific">Metarhizium anisopliae (strain ARSEF 549)</name>
    <dbReference type="NCBI Taxonomy" id="3151832"/>
    <lineage>
        <taxon>Eukaryota</taxon>
        <taxon>Fungi</taxon>
        <taxon>Dikarya</taxon>
        <taxon>Ascomycota</taxon>
        <taxon>Pezizomycotina</taxon>
        <taxon>Sordariomycetes</taxon>
        <taxon>Hypocreomycetidae</taxon>
        <taxon>Hypocreales</taxon>
        <taxon>Clavicipitaceae</taxon>
        <taxon>Metarhizium</taxon>
    </lineage>
</organism>
<keyword evidence="1" id="KW-0234">DNA repair</keyword>
<protein>
    <recommendedName>
        <fullName evidence="1">ATP-dependent DNA helicase</fullName>
        <ecNumber evidence="1">5.6.2.3</ecNumber>
    </recommendedName>
</protein>
<comment type="similarity">
    <text evidence="1">Belongs to the helicase family.</text>
</comment>
<dbReference type="GO" id="GO:0006310">
    <property type="term" value="P:DNA recombination"/>
    <property type="evidence" value="ECO:0007669"/>
    <property type="project" value="UniProtKB-KW"/>
</dbReference>
<evidence type="ECO:0000256" key="2">
    <source>
        <dbReference type="SAM" id="Coils"/>
    </source>
</evidence>
<dbReference type="SUPFAM" id="SSF52540">
    <property type="entry name" value="P-loop containing nucleoside triphosphate hydrolases"/>
    <property type="match status" value="2"/>
</dbReference>
<dbReference type="EMBL" id="AZNF01000029">
    <property type="protein sequence ID" value="KID59386.1"/>
    <property type="molecule type" value="Genomic_DNA"/>
</dbReference>
<dbReference type="GO" id="GO:0005524">
    <property type="term" value="F:ATP binding"/>
    <property type="evidence" value="ECO:0007669"/>
    <property type="project" value="UniProtKB-KW"/>
</dbReference>
<dbReference type="GO" id="GO:0016887">
    <property type="term" value="F:ATP hydrolysis activity"/>
    <property type="evidence" value="ECO:0007669"/>
    <property type="project" value="RHEA"/>
</dbReference>
<feature type="region of interest" description="Disordered" evidence="3">
    <location>
        <begin position="874"/>
        <end position="906"/>
    </location>
</feature>
<evidence type="ECO:0000256" key="3">
    <source>
        <dbReference type="SAM" id="MobiDB-lite"/>
    </source>
</evidence>
<feature type="domain" description="DNA helicase Pif1-like DEAD-box helicase" evidence="4">
    <location>
        <begin position="1105"/>
        <end position="1250"/>
    </location>
</feature>
<keyword evidence="1" id="KW-0227">DNA damage</keyword>
<dbReference type="InterPro" id="IPR025476">
    <property type="entry name" value="Helitron_helicase-like"/>
</dbReference>
<evidence type="ECO:0000259" key="4">
    <source>
        <dbReference type="Pfam" id="PF05970"/>
    </source>
</evidence>
<keyword evidence="1" id="KW-0547">Nucleotide-binding</keyword>
<dbReference type="InterPro" id="IPR051055">
    <property type="entry name" value="PIF1_helicase"/>
</dbReference>
<feature type="region of interest" description="Disordered" evidence="3">
    <location>
        <begin position="95"/>
        <end position="126"/>
    </location>
</feature>
<dbReference type="InterPro" id="IPR010285">
    <property type="entry name" value="DNA_helicase_pif1-like_DEAD"/>
</dbReference>
<comment type="cofactor">
    <cofactor evidence="1">
        <name>Mg(2+)</name>
        <dbReference type="ChEBI" id="CHEBI:18420"/>
    </cofactor>
</comment>
<feature type="non-terminal residue" evidence="6">
    <location>
        <position position="1"/>
    </location>
</feature>
<evidence type="ECO:0000259" key="5">
    <source>
        <dbReference type="Pfam" id="PF14214"/>
    </source>
</evidence>
<dbReference type="HOGENOM" id="CLU_001248_5_0_1"/>
<dbReference type="Proteomes" id="UP000031186">
    <property type="component" value="Unassembled WGS sequence"/>
</dbReference>
<dbReference type="GO" id="GO:0000723">
    <property type="term" value="P:telomere maintenance"/>
    <property type="evidence" value="ECO:0007669"/>
    <property type="project" value="InterPro"/>
</dbReference>
<keyword evidence="1" id="KW-0233">DNA recombination</keyword>
<keyword evidence="2" id="KW-0175">Coiled coil</keyword>
<feature type="region of interest" description="Disordered" evidence="3">
    <location>
        <begin position="1"/>
        <end position="21"/>
    </location>
</feature>
<keyword evidence="1" id="KW-0067">ATP-binding</keyword>
<evidence type="ECO:0000256" key="1">
    <source>
        <dbReference type="RuleBase" id="RU363044"/>
    </source>
</evidence>
<dbReference type="GO" id="GO:0006281">
    <property type="term" value="P:DNA repair"/>
    <property type="evidence" value="ECO:0007669"/>
    <property type="project" value="UniProtKB-KW"/>
</dbReference>
<name>A0A0B4F0L0_METAF</name>
<accession>A0A0B4F0L0</accession>
<feature type="compositionally biased region" description="Basic and acidic residues" evidence="3">
    <location>
        <begin position="1"/>
        <end position="14"/>
    </location>
</feature>